<evidence type="ECO:0000256" key="1">
    <source>
        <dbReference type="SAM" id="Phobius"/>
    </source>
</evidence>
<dbReference type="AlphaFoldDB" id="A0A3P7IGC8"/>
<feature type="transmembrane region" description="Helical" evidence="1">
    <location>
        <begin position="87"/>
        <end position="110"/>
    </location>
</feature>
<keyword evidence="1" id="KW-0472">Membrane</keyword>
<gene>
    <name evidence="2" type="ORF">SVUK_LOCUS817</name>
</gene>
<proteinExistence type="predicted"/>
<dbReference type="EMBL" id="UYYB01001473">
    <property type="protein sequence ID" value="VDM65819.1"/>
    <property type="molecule type" value="Genomic_DNA"/>
</dbReference>
<organism evidence="2 3">
    <name type="scientific">Strongylus vulgaris</name>
    <name type="common">Blood worm</name>
    <dbReference type="NCBI Taxonomy" id="40348"/>
    <lineage>
        <taxon>Eukaryota</taxon>
        <taxon>Metazoa</taxon>
        <taxon>Ecdysozoa</taxon>
        <taxon>Nematoda</taxon>
        <taxon>Chromadorea</taxon>
        <taxon>Rhabditida</taxon>
        <taxon>Rhabditina</taxon>
        <taxon>Rhabditomorpha</taxon>
        <taxon>Strongyloidea</taxon>
        <taxon>Strongylidae</taxon>
        <taxon>Strongylus</taxon>
    </lineage>
</organism>
<keyword evidence="1" id="KW-0812">Transmembrane</keyword>
<keyword evidence="1" id="KW-1133">Transmembrane helix</keyword>
<keyword evidence="3" id="KW-1185">Reference proteome</keyword>
<name>A0A3P7IGC8_STRVU</name>
<feature type="non-terminal residue" evidence="2">
    <location>
        <position position="1"/>
    </location>
</feature>
<evidence type="ECO:0000313" key="2">
    <source>
        <dbReference type="EMBL" id="VDM65819.1"/>
    </source>
</evidence>
<evidence type="ECO:0000313" key="3">
    <source>
        <dbReference type="Proteomes" id="UP000270094"/>
    </source>
</evidence>
<accession>A0A3P7IGC8</accession>
<protein>
    <recommendedName>
        <fullName evidence="4">MARVEL domain-containing protein</fullName>
    </recommendedName>
</protein>
<feature type="transmembrane region" description="Helical" evidence="1">
    <location>
        <begin position="60"/>
        <end position="81"/>
    </location>
</feature>
<dbReference type="Proteomes" id="UP000270094">
    <property type="component" value="Unassembled WGS sequence"/>
</dbReference>
<reference evidence="2 3" key="1">
    <citation type="submission" date="2018-11" db="EMBL/GenBank/DDBJ databases">
        <authorList>
            <consortium name="Pathogen Informatics"/>
        </authorList>
    </citation>
    <scope>NUCLEOTIDE SEQUENCE [LARGE SCALE GENOMIC DNA]</scope>
</reference>
<sequence length="148" mass="16214">IGSVCTLTLLASVGSHFSPTYAALTTATAATIIGPALVIIFAFNLHTITTNIDWILWESLYAGAFGFLFAINSITMTYSSLRWEYTAWYLGTITCFVVAIAFLIDLALLVRLQVKNPNARHSQDLAQTHPSEFSPGKEQMYKIGALYG</sequence>
<dbReference type="OrthoDB" id="10028364at2759"/>
<evidence type="ECO:0008006" key="4">
    <source>
        <dbReference type="Google" id="ProtNLM"/>
    </source>
</evidence>